<comment type="caution">
    <text evidence="3">The sequence shown here is derived from an EMBL/GenBank/DDBJ whole genome shotgun (WGS) entry which is preliminary data.</text>
</comment>
<dbReference type="RefSeq" id="XP_066667472.1">
    <property type="nucleotide sequence ID" value="XM_066812130.1"/>
</dbReference>
<protein>
    <recommendedName>
        <fullName evidence="2">Clr5 domain-containing protein</fullName>
    </recommendedName>
</protein>
<feature type="domain" description="Clr5" evidence="2">
    <location>
        <begin position="12"/>
        <end position="52"/>
    </location>
</feature>
<feature type="coiled-coil region" evidence="1">
    <location>
        <begin position="158"/>
        <end position="206"/>
    </location>
</feature>
<dbReference type="EMBL" id="JAQQWN010000006">
    <property type="protein sequence ID" value="KAK8079997.1"/>
    <property type="molecule type" value="Genomic_DNA"/>
</dbReference>
<dbReference type="Pfam" id="PF14420">
    <property type="entry name" value="Clr5"/>
    <property type="match status" value="1"/>
</dbReference>
<reference evidence="3 4" key="1">
    <citation type="submission" date="2023-01" db="EMBL/GenBank/DDBJ databases">
        <title>Analysis of 21 Apiospora genomes using comparative genomics revels a genus with tremendous synthesis potential of carbohydrate active enzymes and secondary metabolites.</title>
        <authorList>
            <person name="Sorensen T."/>
        </authorList>
    </citation>
    <scope>NUCLEOTIDE SEQUENCE [LARGE SCALE GENOMIC DNA]</scope>
    <source>
        <strain evidence="3 4">CBS 114990</strain>
    </source>
</reference>
<proteinExistence type="predicted"/>
<accession>A0ABR1W941</accession>
<evidence type="ECO:0000259" key="2">
    <source>
        <dbReference type="Pfam" id="PF14420"/>
    </source>
</evidence>
<keyword evidence="4" id="KW-1185">Reference proteome</keyword>
<evidence type="ECO:0000256" key="1">
    <source>
        <dbReference type="SAM" id="Coils"/>
    </source>
</evidence>
<evidence type="ECO:0000313" key="3">
    <source>
        <dbReference type="EMBL" id="KAK8079997.1"/>
    </source>
</evidence>
<dbReference type="Proteomes" id="UP001433268">
    <property type="component" value="Unassembled WGS sequence"/>
</dbReference>
<evidence type="ECO:0000313" key="4">
    <source>
        <dbReference type="Proteomes" id="UP001433268"/>
    </source>
</evidence>
<organism evidence="3 4">
    <name type="scientific">Apiospora hydei</name>
    <dbReference type="NCBI Taxonomy" id="1337664"/>
    <lineage>
        <taxon>Eukaryota</taxon>
        <taxon>Fungi</taxon>
        <taxon>Dikarya</taxon>
        <taxon>Ascomycota</taxon>
        <taxon>Pezizomycotina</taxon>
        <taxon>Sordariomycetes</taxon>
        <taxon>Xylariomycetidae</taxon>
        <taxon>Amphisphaeriales</taxon>
        <taxon>Apiosporaceae</taxon>
        <taxon>Apiospora</taxon>
    </lineage>
</organism>
<dbReference type="InterPro" id="IPR025676">
    <property type="entry name" value="Clr5_dom"/>
</dbReference>
<dbReference type="GeneID" id="92045190"/>
<gene>
    <name evidence="3" type="ORF">PG997_007815</name>
</gene>
<sequence>MKRASQRAGLLPEEEWLRIKPILFKIYKKEGKPLNEARDILRRDYDFDATKRHDQGTSQATLPRLLLDKSPLTSKVRQQRPKLRLQIPIDVSQNDVNAISPLASWEPSVRSPPRSSNPPILKLCKDADQRPNLVSDPDSTSDLAAGIVGELEGMLGPCKRVDTKCNDLKSKYERMESRCKQLVADMEKLKKENEDLKRQQALETTDLKKQMTALAVRLQSIEAVPFGTASAASAALTTIGRNTKGKHEKPRYPCSDLEYNDYRRKMSIKLHELNQQRGPRIAAASIPDQPPPATVQCGRPVLGSLYSEANPFEASFAEELDINRMRQDASLGRRFGQHRRDAVTSDTAFV</sequence>
<name>A0ABR1W941_9PEZI</name>
<keyword evidence="1" id="KW-0175">Coiled coil</keyword>